<proteinExistence type="predicted"/>
<accession>A0A6C0LLF9</accession>
<dbReference type="AlphaFoldDB" id="A0A6C0LLF9"/>
<sequence>MASKILFKTDKTQIKEAVGGILGGRFLPRKAFC</sequence>
<organism evidence="1">
    <name type="scientific">viral metagenome</name>
    <dbReference type="NCBI Taxonomy" id="1070528"/>
    <lineage>
        <taxon>unclassified sequences</taxon>
        <taxon>metagenomes</taxon>
        <taxon>organismal metagenomes</taxon>
    </lineage>
</organism>
<protein>
    <submittedName>
        <fullName evidence="1">Uncharacterized protein</fullName>
    </submittedName>
</protein>
<dbReference type="EMBL" id="MN740515">
    <property type="protein sequence ID" value="QHU30738.1"/>
    <property type="molecule type" value="Genomic_DNA"/>
</dbReference>
<name>A0A6C0LLF9_9ZZZZ</name>
<evidence type="ECO:0000313" key="1">
    <source>
        <dbReference type="EMBL" id="QHU30738.1"/>
    </source>
</evidence>
<reference evidence="1" key="1">
    <citation type="journal article" date="2020" name="Nature">
        <title>Giant virus diversity and host interactions through global metagenomics.</title>
        <authorList>
            <person name="Schulz F."/>
            <person name="Roux S."/>
            <person name="Paez-Espino D."/>
            <person name="Jungbluth S."/>
            <person name="Walsh D.A."/>
            <person name="Denef V.J."/>
            <person name="McMahon K.D."/>
            <person name="Konstantinidis K.T."/>
            <person name="Eloe-Fadrosh E.A."/>
            <person name="Kyrpides N.C."/>
            <person name="Woyke T."/>
        </authorList>
    </citation>
    <scope>NUCLEOTIDE SEQUENCE</scope>
    <source>
        <strain evidence="1">GVMAG-M-3300027833-19</strain>
    </source>
</reference>